<evidence type="ECO:0000256" key="2">
    <source>
        <dbReference type="ARBA" id="ARBA00022801"/>
    </source>
</evidence>
<accession>A0A7G9RZP7</accession>
<dbReference type="GO" id="GO:0000166">
    <property type="term" value="F:nucleotide binding"/>
    <property type="evidence" value="ECO:0007669"/>
    <property type="project" value="UniProtKB-KW"/>
</dbReference>
<dbReference type="PANTHER" id="PTHR13748">
    <property type="entry name" value="COBW-RELATED"/>
    <property type="match status" value="1"/>
</dbReference>
<evidence type="ECO:0000256" key="5">
    <source>
        <dbReference type="ARBA" id="ARBA00049117"/>
    </source>
</evidence>
<evidence type="ECO:0000256" key="1">
    <source>
        <dbReference type="ARBA" id="ARBA00022741"/>
    </source>
</evidence>
<keyword evidence="8" id="KW-1185">Reference proteome</keyword>
<dbReference type="Pfam" id="PF02492">
    <property type="entry name" value="cobW"/>
    <property type="match status" value="1"/>
</dbReference>
<evidence type="ECO:0000313" key="8">
    <source>
        <dbReference type="Proteomes" id="UP000515928"/>
    </source>
</evidence>
<organism evidence="7 8">
    <name type="scientific">Erysipelothrix inopinata</name>
    <dbReference type="NCBI Taxonomy" id="225084"/>
    <lineage>
        <taxon>Bacteria</taxon>
        <taxon>Bacillati</taxon>
        <taxon>Bacillota</taxon>
        <taxon>Erysipelotrichia</taxon>
        <taxon>Erysipelotrichales</taxon>
        <taxon>Erysipelotrichaceae</taxon>
        <taxon>Erysipelothrix</taxon>
    </lineage>
</organism>
<feature type="domain" description="CobW C-terminal" evidence="6">
    <location>
        <begin position="243"/>
        <end position="336"/>
    </location>
</feature>
<dbReference type="AlphaFoldDB" id="A0A7G9RZP7"/>
<dbReference type="GO" id="GO:0016787">
    <property type="term" value="F:hydrolase activity"/>
    <property type="evidence" value="ECO:0007669"/>
    <property type="project" value="UniProtKB-KW"/>
</dbReference>
<keyword evidence="2" id="KW-0378">Hydrolase</keyword>
<dbReference type="Pfam" id="PF07683">
    <property type="entry name" value="CobW_C"/>
    <property type="match status" value="1"/>
</dbReference>
<dbReference type="SMART" id="SM00833">
    <property type="entry name" value="CobW_C"/>
    <property type="match status" value="1"/>
</dbReference>
<dbReference type="CDD" id="cd03112">
    <property type="entry name" value="CobW-like"/>
    <property type="match status" value="1"/>
</dbReference>
<protein>
    <submittedName>
        <fullName evidence="7">GTP-binding protein</fullName>
    </submittedName>
</protein>
<dbReference type="InterPro" id="IPR011629">
    <property type="entry name" value="CobW-like_C"/>
</dbReference>
<keyword evidence="1" id="KW-0547">Nucleotide-binding</keyword>
<gene>
    <name evidence="7" type="ORF">H9L01_01525</name>
</gene>
<dbReference type="Proteomes" id="UP000515928">
    <property type="component" value="Chromosome"/>
</dbReference>
<dbReference type="Gene3D" id="3.30.1220.10">
    <property type="entry name" value="CobW-like, C-terminal domain"/>
    <property type="match status" value="1"/>
</dbReference>
<reference evidence="7 8" key="1">
    <citation type="submission" date="2020-08" db="EMBL/GenBank/DDBJ databases">
        <title>Genome sequence of Erysipelothrix inopinata DSM 15511T.</title>
        <authorList>
            <person name="Hyun D.-W."/>
            <person name="Bae J.-W."/>
        </authorList>
    </citation>
    <scope>NUCLEOTIDE SEQUENCE [LARGE SCALE GENOMIC DNA]</scope>
    <source>
        <strain evidence="7 8">DSM 15511</strain>
    </source>
</reference>
<comment type="catalytic activity">
    <reaction evidence="5">
        <text>GTP + H2O = GDP + phosphate + H(+)</text>
        <dbReference type="Rhea" id="RHEA:19669"/>
        <dbReference type="ChEBI" id="CHEBI:15377"/>
        <dbReference type="ChEBI" id="CHEBI:15378"/>
        <dbReference type="ChEBI" id="CHEBI:37565"/>
        <dbReference type="ChEBI" id="CHEBI:43474"/>
        <dbReference type="ChEBI" id="CHEBI:58189"/>
    </reaction>
    <physiologicalReaction direction="left-to-right" evidence="5">
        <dbReference type="Rhea" id="RHEA:19670"/>
    </physiologicalReaction>
</comment>
<keyword evidence="3" id="KW-0143">Chaperone</keyword>
<dbReference type="InterPro" id="IPR036627">
    <property type="entry name" value="CobW-likC_sf"/>
</dbReference>
<dbReference type="InterPro" id="IPR027417">
    <property type="entry name" value="P-loop_NTPase"/>
</dbReference>
<comment type="similarity">
    <text evidence="4">Belongs to the SIMIBI class G3E GTPase family. ZNG1 subfamily.</text>
</comment>
<dbReference type="GO" id="GO:0005737">
    <property type="term" value="C:cytoplasm"/>
    <property type="evidence" value="ECO:0007669"/>
    <property type="project" value="TreeGrafter"/>
</dbReference>
<dbReference type="RefSeq" id="WP_187534190.1">
    <property type="nucleotide sequence ID" value="NZ_CBCSHU010000019.1"/>
</dbReference>
<dbReference type="InterPro" id="IPR051316">
    <property type="entry name" value="Zinc-reg_GTPase_activator"/>
</dbReference>
<dbReference type="InterPro" id="IPR003495">
    <property type="entry name" value="CobW/HypB/UreG_nucleotide-bd"/>
</dbReference>
<dbReference type="KEGG" id="eio:H9L01_01525"/>
<dbReference type="Gene3D" id="3.40.50.300">
    <property type="entry name" value="P-loop containing nucleotide triphosphate hydrolases"/>
    <property type="match status" value="1"/>
</dbReference>
<dbReference type="SUPFAM" id="SSF90002">
    <property type="entry name" value="Hypothetical protein YjiA, C-terminal domain"/>
    <property type="match status" value="1"/>
</dbReference>
<dbReference type="EMBL" id="CP060715">
    <property type="protein sequence ID" value="QNN61072.1"/>
    <property type="molecule type" value="Genomic_DNA"/>
</dbReference>
<dbReference type="SUPFAM" id="SSF52540">
    <property type="entry name" value="P-loop containing nucleoside triphosphate hydrolases"/>
    <property type="match status" value="1"/>
</dbReference>
<proteinExistence type="inferred from homology"/>
<evidence type="ECO:0000313" key="7">
    <source>
        <dbReference type="EMBL" id="QNN61072.1"/>
    </source>
</evidence>
<dbReference type="PANTHER" id="PTHR13748:SF62">
    <property type="entry name" value="COBW DOMAIN-CONTAINING PROTEIN"/>
    <property type="match status" value="1"/>
</dbReference>
<sequence>MKPIPVTIVTGFLGAGKTTLLNKIMKNHQDENIVVIVNEYGDMGIDHELVLVNEEERIYQINSGCMCCILRDDLVEMFYGILDAREKEGLEIDRIIIETSGLAEPSPIAQTVLRTPRLSEQLSIDSIITLVDAVNGVKQMHEFVETREQIAYADQAFITKSEEVADDELERVETHIKNINPLIAVEVLNLDTVKFEDVVGLNLFDRASGEIHRVEEDIDAMVEREHHHHHGHDHNHDHHHTGVDTLSIVTDKPLDEHKLSTWINLIIGEYGEDLMRYKGIISIHNFDYQVVLQGVNMAFKTEMGRKWNSDARETKIVMIGRHLQDKKITKLFNEIVLEETK</sequence>
<evidence type="ECO:0000256" key="4">
    <source>
        <dbReference type="ARBA" id="ARBA00034320"/>
    </source>
</evidence>
<evidence type="ECO:0000256" key="3">
    <source>
        <dbReference type="ARBA" id="ARBA00023186"/>
    </source>
</evidence>
<evidence type="ECO:0000259" key="6">
    <source>
        <dbReference type="SMART" id="SM00833"/>
    </source>
</evidence>
<name>A0A7G9RZP7_9FIRM</name>